<dbReference type="SUPFAM" id="SSF102405">
    <property type="entry name" value="MCP/YpsA-like"/>
    <property type="match status" value="1"/>
</dbReference>
<comment type="similarity">
    <text evidence="1">Belongs to the DprA/Smf family.</text>
</comment>
<dbReference type="AlphaFoldDB" id="A0A2W5E239"/>
<dbReference type="SUPFAM" id="SSF46785">
    <property type="entry name" value="Winged helix' DNA-binding domain"/>
    <property type="match status" value="1"/>
</dbReference>
<feature type="domain" description="Smf/DprA SLOG" evidence="2">
    <location>
        <begin position="2"/>
        <end position="183"/>
    </location>
</feature>
<evidence type="ECO:0000259" key="3">
    <source>
        <dbReference type="Pfam" id="PF17782"/>
    </source>
</evidence>
<dbReference type="InterPro" id="IPR041614">
    <property type="entry name" value="DprA_WH"/>
</dbReference>
<dbReference type="PANTHER" id="PTHR43022">
    <property type="entry name" value="PROTEIN SMF"/>
    <property type="match status" value="1"/>
</dbReference>
<reference evidence="4 5" key="1">
    <citation type="submission" date="2017-11" db="EMBL/GenBank/DDBJ databases">
        <title>Infants hospitalized years apart are colonized by the same room-sourced microbial strains.</title>
        <authorList>
            <person name="Brooks B."/>
            <person name="Olm M.R."/>
            <person name="Firek B.A."/>
            <person name="Baker R."/>
            <person name="Thomas B.C."/>
            <person name="Morowitz M.J."/>
            <person name="Banfield J.F."/>
        </authorList>
    </citation>
    <scope>NUCLEOTIDE SEQUENCE [LARGE SCALE GENOMIC DNA]</scope>
    <source>
        <strain evidence="4">S2_009_000_R2_76</strain>
    </source>
</reference>
<gene>
    <name evidence="4" type="ORF">DI598_20870</name>
</gene>
<dbReference type="InterPro" id="IPR036390">
    <property type="entry name" value="WH_DNA-bd_sf"/>
</dbReference>
<dbReference type="Gene3D" id="1.10.10.10">
    <property type="entry name" value="Winged helix-like DNA-binding domain superfamily/Winged helix DNA-binding domain"/>
    <property type="match status" value="1"/>
</dbReference>
<feature type="domain" description="DprA winged helix" evidence="3">
    <location>
        <begin position="212"/>
        <end position="255"/>
    </location>
</feature>
<dbReference type="Pfam" id="PF17782">
    <property type="entry name" value="WHD_DprA"/>
    <property type="match status" value="1"/>
</dbReference>
<protein>
    <submittedName>
        <fullName evidence="4">DNA-protecting protein DprA</fullName>
    </submittedName>
</protein>
<evidence type="ECO:0000313" key="4">
    <source>
        <dbReference type="EMBL" id="PZP38401.1"/>
    </source>
</evidence>
<dbReference type="Pfam" id="PF02481">
    <property type="entry name" value="DNA_processg_A"/>
    <property type="match status" value="1"/>
</dbReference>
<dbReference type="PANTHER" id="PTHR43022:SF1">
    <property type="entry name" value="PROTEIN SMF"/>
    <property type="match status" value="1"/>
</dbReference>
<dbReference type="InterPro" id="IPR036388">
    <property type="entry name" value="WH-like_DNA-bd_sf"/>
</dbReference>
<sequence>MELNAKRTVAIVGTRNNSNYGKKITEELVARLKDIDDLLIVSGLAFGIDAIAHNASLSHQIPTVGVLGHGLGSIYPYQHKNMAEKMMENGGILSELFHDVAPDRYNFPKRNRIVAGMTDVTIVIETGKKGGSVITANLANDYNRDVFAVPGRTMDAHSEGCNWLIAQKRAELYFSPEEFVDFMDWGEKTKTKKASQRSLFQDFDENESILVKILEEKEGISIDELVEMSKMSQGRIASVLLNLELKGIVESLPGKRYMLS</sequence>
<organism evidence="4 5">
    <name type="scientific">Pseudopedobacter saltans</name>
    <dbReference type="NCBI Taxonomy" id="151895"/>
    <lineage>
        <taxon>Bacteria</taxon>
        <taxon>Pseudomonadati</taxon>
        <taxon>Bacteroidota</taxon>
        <taxon>Sphingobacteriia</taxon>
        <taxon>Sphingobacteriales</taxon>
        <taxon>Sphingobacteriaceae</taxon>
        <taxon>Pseudopedobacter</taxon>
    </lineage>
</organism>
<dbReference type="InterPro" id="IPR003488">
    <property type="entry name" value="DprA"/>
</dbReference>
<comment type="caution">
    <text evidence="4">The sequence shown here is derived from an EMBL/GenBank/DDBJ whole genome shotgun (WGS) entry which is preliminary data.</text>
</comment>
<evidence type="ECO:0000259" key="2">
    <source>
        <dbReference type="Pfam" id="PF02481"/>
    </source>
</evidence>
<dbReference type="GO" id="GO:0009294">
    <property type="term" value="P:DNA-mediated transformation"/>
    <property type="evidence" value="ECO:0007669"/>
    <property type="project" value="InterPro"/>
</dbReference>
<proteinExistence type="inferred from homology"/>
<dbReference type="EMBL" id="QFOI01000768">
    <property type="protein sequence ID" value="PZP38401.1"/>
    <property type="molecule type" value="Genomic_DNA"/>
</dbReference>
<dbReference type="Gene3D" id="3.40.50.450">
    <property type="match status" value="1"/>
</dbReference>
<accession>A0A2W5E239</accession>
<name>A0A2W5E239_9SPHI</name>
<evidence type="ECO:0000313" key="5">
    <source>
        <dbReference type="Proteomes" id="UP000249645"/>
    </source>
</evidence>
<dbReference type="Proteomes" id="UP000249645">
    <property type="component" value="Unassembled WGS sequence"/>
</dbReference>
<evidence type="ECO:0000256" key="1">
    <source>
        <dbReference type="ARBA" id="ARBA00006525"/>
    </source>
</evidence>
<dbReference type="InterPro" id="IPR057666">
    <property type="entry name" value="DrpA_SLOG"/>
</dbReference>